<feature type="compositionally biased region" description="Polar residues" evidence="1">
    <location>
        <begin position="1"/>
        <end position="17"/>
    </location>
</feature>
<feature type="region of interest" description="Disordered" evidence="1">
    <location>
        <begin position="1"/>
        <end position="23"/>
    </location>
</feature>
<dbReference type="Proteomes" id="UP000248889">
    <property type="component" value="Unassembled WGS sequence"/>
</dbReference>
<accession>A0A2X0J878</accession>
<name>A0A2X0J878_9ACTN</name>
<dbReference type="AlphaFoldDB" id="A0A2X0J878"/>
<sequence length="96" mass="9817">MGSTFTQAKEKTTTAAHSVSDGAAVVRHQAARMARRAADETATLIGRAQHRAADTAKSVKGATATGTTTRTKTLIGLGAAAVVAALTWLGLRGRVD</sequence>
<keyword evidence="2" id="KW-0472">Membrane</keyword>
<evidence type="ECO:0008006" key="5">
    <source>
        <dbReference type="Google" id="ProtNLM"/>
    </source>
</evidence>
<keyword evidence="2" id="KW-1133">Transmembrane helix</keyword>
<evidence type="ECO:0000313" key="4">
    <source>
        <dbReference type="Proteomes" id="UP000248889"/>
    </source>
</evidence>
<dbReference type="EMBL" id="QKYN01000027">
    <property type="protein sequence ID" value="RAG86476.1"/>
    <property type="molecule type" value="Genomic_DNA"/>
</dbReference>
<protein>
    <recommendedName>
        <fullName evidence="5">DUF3618 domain-containing protein</fullName>
    </recommendedName>
</protein>
<keyword evidence="4" id="KW-1185">Reference proteome</keyword>
<comment type="caution">
    <text evidence="3">The sequence shown here is derived from an EMBL/GenBank/DDBJ whole genome shotgun (WGS) entry which is preliminary data.</text>
</comment>
<evidence type="ECO:0000256" key="1">
    <source>
        <dbReference type="SAM" id="MobiDB-lite"/>
    </source>
</evidence>
<reference evidence="3 4" key="1">
    <citation type="submission" date="2018-06" db="EMBL/GenBank/DDBJ databases">
        <title>Streptacidiphilus pinicola sp. nov., isolated from pine grove soil.</title>
        <authorList>
            <person name="Roh S.G."/>
            <person name="Park S."/>
            <person name="Kim M.-K."/>
            <person name="Yun B.-R."/>
            <person name="Park J."/>
            <person name="Kim M.J."/>
            <person name="Kim Y.S."/>
            <person name="Kim S.B."/>
        </authorList>
    </citation>
    <scope>NUCLEOTIDE SEQUENCE [LARGE SCALE GENOMIC DNA]</scope>
    <source>
        <strain evidence="3 4">MMS16-CNU450</strain>
    </source>
</reference>
<proteinExistence type="predicted"/>
<dbReference type="RefSeq" id="WP_111499889.1">
    <property type="nucleotide sequence ID" value="NZ_QKYN01000027.1"/>
</dbReference>
<keyword evidence="2" id="KW-0812">Transmembrane</keyword>
<evidence type="ECO:0000313" key="3">
    <source>
        <dbReference type="EMBL" id="RAG86476.1"/>
    </source>
</evidence>
<feature type="transmembrane region" description="Helical" evidence="2">
    <location>
        <begin position="73"/>
        <end position="91"/>
    </location>
</feature>
<organism evidence="3 4">
    <name type="scientific">Streptacidiphilus pinicola</name>
    <dbReference type="NCBI Taxonomy" id="2219663"/>
    <lineage>
        <taxon>Bacteria</taxon>
        <taxon>Bacillati</taxon>
        <taxon>Actinomycetota</taxon>
        <taxon>Actinomycetes</taxon>
        <taxon>Kitasatosporales</taxon>
        <taxon>Streptomycetaceae</taxon>
        <taxon>Streptacidiphilus</taxon>
    </lineage>
</organism>
<gene>
    <name evidence="3" type="ORF">DN069_06615</name>
</gene>
<evidence type="ECO:0000256" key="2">
    <source>
        <dbReference type="SAM" id="Phobius"/>
    </source>
</evidence>